<dbReference type="InterPro" id="IPR006073">
    <property type="entry name" value="GTP-bd"/>
</dbReference>
<dbReference type="OrthoDB" id="9804921at2"/>
<evidence type="ECO:0000256" key="5">
    <source>
        <dbReference type="ARBA" id="ARBA00022741"/>
    </source>
</evidence>
<keyword evidence="8 10" id="KW-0717">Septation</keyword>
<evidence type="ECO:0000256" key="8">
    <source>
        <dbReference type="ARBA" id="ARBA00023210"/>
    </source>
</evidence>
<evidence type="ECO:0000256" key="10">
    <source>
        <dbReference type="HAMAP-Rule" id="MF_00321"/>
    </source>
</evidence>
<dbReference type="NCBIfam" id="TIGR03598">
    <property type="entry name" value="GTPase_YsxC"/>
    <property type="match status" value="1"/>
</dbReference>
<evidence type="ECO:0000256" key="6">
    <source>
        <dbReference type="ARBA" id="ARBA00022842"/>
    </source>
</evidence>
<dbReference type="SUPFAM" id="SSF52540">
    <property type="entry name" value="P-loop containing nucleoside triphosphate hydrolases"/>
    <property type="match status" value="1"/>
</dbReference>
<comment type="caution">
    <text evidence="12">The sequence shown here is derived from an EMBL/GenBank/DDBJ whole genome shotgun (WGS) entry which is preliminary data.</text>
</comment>
<dbReference type="STRING" id="1399147.P618_200054"/>
<evidence type="ECO:0000259" key="11">
    <source>
        <dbReference type="PROSITE" id="PS51706"/>
    </source>
</evidence>
<accession>W6TEK9</accession>
<dbReference type="GO" id="GO:0005525">
    <property type="term" value="F:GTP binding"/>
    <property type="evidence" value="ECO:0007669"/>
    <property type="project" value="UniProtKB-UniRule"/>
</dbReference>
<evidence type="ECO:0000313" key="12">
    <source>
        <dbReference type="EMBL" id="ETZ07743.1"/>
    </source>
</evidence>
<dbReference type="InterPro" id="IPR027417">
    <property type="entry name" value="P-loop_NTPase"/>
</dbReference>
<dbReference type="PANTHER" id="PTHR11649">
    <property type="entry name" value="MSS1/TRME-RELATED GTP-BINDING PROTEIN"/>
    <property type="match status" value="1"/>
</dbReference>
<feature type="domain" description="EngB-type G" evidence="11">
    <location>
        <begin position="26"/>
        <end position="192"/>
    </location>
</feature>
<keyword evidence="3 10" id="KW-0132">Cell division</keyword>
<evidence type="ECO:0000313" key="13">
    <source>
        <dbReference type="Proteomes" id="UP000019112"/>
    </source>
</evidence>
<keyword evidence="9 10" id="KW-0131">Cell cycle</keyword>
<reference evidence="12 13" key="1">
    <citation type="journal article" date="2014" name="FEMS Microbiol. Lett.">
        <title>Draft genome sequences of three Holospora species (Holospora obtusa, Holospora undulata, and Holospora elegans), endonuclear symbiotic bacteria of the ciliate Paramecium caudatum.</title>
        <authorList>
            <person name="Dohra H."/>
            <person name="Tanaka K."/>
            <person name="Suzuki T."/>
            <person name="Fujishima M."/>
            <person name="Suzuki H."/>
        </authorList>
    </citation>
    <scope>NUCLEOTIDE SEQUENCE [LARGE SCALE GENOMIC DNA]</scope>
    <source>
        <strain evidence="12 13">F1</strain>
    </source>
</reference>
<comment type="cofactor">
    <cofactor evidence="1">
        <name>Mg(2+)</name>
        <dbReference type="ChEBI" id="CHEBI:18420"/>
    </cofactor>
</comment>
<keyword evidence="13" id="KW-1185">Reference proteome</keyword>
<dbReference type="CDD" id="cd01876">
    <property type="entry name" value="YihA_EngB"/>
    <property type="match status" value="1"/>
</dbReference>
<dbReference type="InterPro" id="IPR019987">
    <property type="entry name" value="GTP-bd_ribosome_bio_YsxC"/>
</dbReference>
<dbReference type="InterPro" id="IPR030393">
    <property type="entry name" value="G_ENGB_dom"/>
</dbReference>
<dbReference type="RefSeq" id="WP_021827953.1">
    <property type="nucleotide sequence ID" value="NZ_AWTR02000006.1"/>
</dbReference>
<dbReference type="EMBL" id="AWTR02000006">
    <property type="protein sequence ID" value="ETZ07743.1"/>
    <property type="molecule type" value="Genomic_DNA"/>
</dbReference>
<dbReference type="Proteomes" id="UP000019112">
    <property type="component" value="Unassembled WGS sequence"/>
</dbReference>
<gene>
    <name evidence="10" type="primary">engB</name>
    <name evidence="12" type="ORF">P618_200054</name>
</gene>
<dbReference type="eggNOG" id="COG0218">
    <property type="taxonomic scope" value="Bacteria"/>
</dbReference>
<keyword evidence="5 10" id="KW-0547">Nucleotide-binding</keyword>
<evidence type="ECO:0000256" key="7">
    <source>
        <dbReference type="ARBA" id="ARBA00023134"/>
    </source>
</evidence>
<proteinExistence type="inferred from homology"/>
<name>W6TEK9_HOLOB</name>
<comment type="similarity">
    <text evidence="2 10">Belongs to the TRAFAC class TrmE-Era-EngA-EngB-Septin-like GTPase superfamily. EngB GTPase family.</text>
</comment>
<evidence type="ECO:0000256" key="4">
    <source>
        <dbReference type="ARBA" id="ARBA00022723"/>
    </source>
</evidence>
<protein>
    <recommendedName>
        <fullName evidence="10">Probable GTP-binding protein EngB</fullName>
    </recommendedName>
</protein>
<sequence length="196" mass="22431">MLNVHHPSSCQFLCSVLSAKDWPNSIGKEVAFWGKSNVGKSSLLNALMQRKNLAKVSKTPGRTQTINFYQIKNKLRYVDLPGYGYACVSKKIQNVWHQHVLDYLLDRNNLCFVCILVDSKRDIHPQDLQVADFLQKSLVSVQWIYTKIDRISSIQRQNLELNVKKEHCLEVSALTGQGIVELRSYINHSIEQKNCG</sequence>
<keyword evidence="4" id="KW-0479">Metal-binding</keyword>
<dbReference type="GO" id="GO:0046872">
    <property type="term" value="F:metal ion binding"/>
    <property type="evidence" value="ECO:0007669"/>
    <property type="project" value="UniProtKB-KW"/>
</dbReference>
<evidence type="ECO:0000256" key="9">
    <source>
        <dbReference type="ARBA" id="ARBA00023306"/>
    </source>
</evidence>
<evidence type="ECO:0000256" key="3">
    <source>
        <dbReference type="ARBA" id="ARBA00022618"/>
    </source>
</evidence>
<dbReference type="AlphaFoldDB" id="W6TEK9"/>
<dbReference type="PANTHER" id="PTHR11649:SF13">
    <property type="entry name" value="ENGB-TYPE G DOMAIN-CONTAINING PROTEIN"/>
    <property type="match status" value="1"/>
</dbReference>
<dbReference type="Pfam" id="PF01926">
    <property type="entry name" value="MMR_HSR1"/>
    <property type="match status" value="1"/>
</dbReference>
<keyword evidence="7 10" id="KW-0342">GTP-binding</keyword>
<dbReference type="PROSITE" id="PS51706">
    <property type="entry name" value="G_ENGB"/>
    <property type="match status" value="1"/>
</dbReference>
<dbReference type="GO" id="GO:0000917">
    <property type="term" value="P:division septum assembly"/>
    <property type="evidence" value="ECO:0007669"/>
    <property type="project" value="UniProtKB-KW"/>
</dbReference>
<evidence type="ECO:0000256" key="1">
    <source>
        <dbReference type="ARBA" id="ARBA00001946"/>
    </source>
</evidence>
<comment type="function">
    <text evidence="10">Necessary for normal cell division and for the maintenance of normal septation.</text>
</comment>
<dbReference type="Gene3D" id="3.40.50.300">
    <property type="entry name" value="P-loop containing nucleotide triphosphate hydrolases"/>
    <property type="match status" value="1"/>
</dbReference>
<evidence type="ECO:0000256" key="2">
    <source>
        <dbReference type="ARBA" id="ARBA00009638"/>
    </source>
</evidence>
<organism evidence="12 13">
    <name type="scientific">Holospora obtusa F1</name>
    <dbReference type="NCBI Taxonomy" id="1399147"/>
    <lineage>
        <taxon>Bacteria</taxon>
        <taxon>Pseudomonadati</taxon>
        <taxon>Pseudomonadota</taxon>
        <taxon>Alphaproteobacteria</taxon>
        <taxon>Holosporales</taxon>
        <taxon>Holosporaceae</taxon>
        <taxon>Holospora</taxon>
    </lineage>
</organism>
<keyword evidence="6" id="KW-0460">Magnesium</keyword>
<dbReference type="HAMAP" id="MF_00321">
    <property type="entry name" value="GTPase_EngB"/>
    <property type="match status" value="1"/>
</dbReference>